<reference evidence="2" key="1">
    <citation type="submission" date="2019-12" db="EMBL/GenBank/DDBJ databases">
        <title>Comparative genomics gives insights into the taxonomy of the Azoarcus-Aromatoleum group and reveals separate origins of nif in the plant-associated Azoarcus and non-plant-associated Aromatoleum sub-groups.</title>
        <authorList>
            <person name="Lafos M."/>
            <person name="Maluk M."/>
            <person name="Batista M."/>
            <person name="Junghare M."/>
            <person name="Carmona M."/>
            <person name="Faoro H."/>
            <person name="Cruz L.M."/>
            <person name="Battistoni F."/>
            <person name="De Souza E."/>
            <person name="Pedrosa F."/>
            <person name="Chen W.-M."/>
            <person name="Poole P.S."/>
            <person name="Dixon R.A."/>
            <person name="James E.K."/>
        </authorList>
    </citation>
    <scope>NUCLEOTIDE SEQUENCE</scope>
    <source>
        <strain evidence="2">U120</strain>
    </source>
</reference>
<proteinExistence type="predicted"/>
<sequence>MKRSSGNSQRRLTYLEKLKAGRVYVIICRKNGKTWVGKEGPKGNRPSQHYYALRQGRHPTQRMQDDWNRYGAEQFVFAYVLRIGERRIDASAEDDCIELLRAHEPKYGYNRMLRGEWTAEARRDEAERRRKNKWKPPEPDEDKESDSIPDDVET</sequence>
<evidence type="ECO:0000256" key="1">
    <source>
        <dbReference type="SAM" id="MobiDB-lite"/>
    </source>
</evidence>
<dbReference type="Gene3D" id="3.40.1440.10">
    <property type="entry name" value="GIY-YIG endonuclease"/>
    <property type="match status" value="1"/>
</dbReference>
<dbReference type="SUPFAM" id="SSF82771">
    <property type="entry name" value="GIY-YIG endonuclease"/>
    <property type="match status" value="1"/>
</dbReference>
<evidence type="ECO:0000313" key="3">
    <source>
        <dbReference type="Proteomes" id="UP000601990"/>
    </source>
</evidence>
<organism evidence="2 3">
    <name type="scientific">Aromatoleum buckelii</name>
    <dbReference type="NCBI Taxonomy" id="200254"/>
    <lineage>
        <taxon>Bacteria</taxon>
        <taxon>Pseudomonadati</taxon>
        <taxon>Pseudomonadota</taxon>
        <taxon>Betaproteobacteria</taxon>
        <taxon>Rhodocyclales</taxon>
        <taxon>Rhodocyclaceae</taxon>
        <taxon>Aromatoleum</taxon>
    </lineage>
</organism>
<dbReference type="Proteomes" id="UP000601990">
    <property type="component" value="Unassembled WGS sequence"/>
</dbReference>
<protein>
    <recommendedName>
        <fullName evidence="4">GIY-YIG domain-containing protein</fullName>
    </recommendedName>
</protein>
<accession>A0ABX1N1V7</accession>
<name>A0ABX1N1V7_9RHOO</name>
<feature type="region of interest" description="Disordered" evidence="1">
    <location>
        <begin position="120"/>
        <end position="154"/>
    </location>
</feature>
<evidence type="ECO:0008006" key="4">
    <source>
        <dbReference type="Google" id="ProtNLM"/>
    </source>
</evidence>
<keyword evidence="3" id="KW-1185">Reference proteome</keyword>
<evidence type="ECO:0000313" key="2">
    <source>
        <dbReference type="EMBL" id="NMF93418.1"/>
    </source>
</evidence>
<dbReference type="EMBL" id="WTVH01000014">
    <property type="protein sequence ID" value="NMF93418.1"/>
    <property type="molecule type" value="Genomic_DNA"/>
</dbReference>
<gene>
    <name evidence="2" type="ORF">GO608_08780</name>
</gene>
<dbReference type="InterPro" id="IPR035901">
    <property type="entry name" value="GIY-YIG_endonuc_sf"/>
</dbReference>
<dbReference type="RefSeq" id="WP_169198699.1">
    <property type="nucleotide sequence ID" value="NZ_WTVH02000009.1"/>
</dbReference>
<comment type="caution">
    <text evidence="2">The sequence shown here is derived from an EMBL/GenBank/DDBJ whole genome shotgun (WGS) entry which is preliminary data.</text>
</comment>
<feature type="compositionally biased region" description="Acidic residues" evidence="1">
    <location>
        <begin position="139"/>
        <end position="154"/>
    </location>
</feature>